<dbReference type="AlphaFoldDB" id="A0A238U8E5"/>
<keyword evidence="2" id="KW-1185">Reference proteome</keyword>
<dbReference type="Proteomes" id="UP000215214">
    <property type="component" value="Chromosome TJEJU"/>
</dbReference>
<dbReference type="InterPro" id="IPR007838">
    <property type="entry name" value="Cell_div_ZapA-like"/>
</dbReference>
<organism evidence="1 2">
    <name type="scientific">Tenacibaculum jejuense</name>
    <dbReference type="NCBI Taxonomy" id="584609"/>
    <lineage>
        <taxon>Bacteria</taxon>
        <taxon>Pseudomonadati</taxon>
        <taxon>Bacteroidota</taxon>
        <taxon>Flavobacteriia</taxon>
        <taxon>Flavobacteriales</taxon>
        <taxon>Flavobacteriaceae</taxon>
        <taxon>Tenacibaculum</taxon>
    </lineage>
</organism>
<dbReference type="Pfam" id="PF05164">
    <property type="entry name" value="ZapA"/>
    <property type="match status" value="1"/>
</dbReference>
<dbReference type="InterPro" id="IPR036192">
    <property type="entry name" value="Cell_div_ZapA-like_sf"/>
</dbReference>
<dbReference type="RefSeq" id="WP_095070938.1">
    <property type="nucleotide sequence ID" value="NZ_LT899436.1"/>
</dbReference>
<dbReference type="KEGG" id="tje:TJEJU_1587"/>
<reference evidence="1 2" key="1">
    <citation type="submission" date="2017-07" db="EMBL/GenBank/DDBJ databases">
        <authorList>
            <person name="Sun Z.S."/>
            <person name="Albrecht U."/>
            <person name="Echele G."/>
            <person name="Lee C.C."/>
        </authorList>
    </citation>
    <scope>NUCLEOTIDE SEQUENCE [LARGE SCALE GENOMIC DNA]</scope>
    <source>
        <strain evidence="2">type strain: KCTC 22618</strain>
    </source>
</reference>
<evidence type="ECO:0000313" key="2">
    <source>
        <dbReference type="Proteomes" id="UP000215214"/>
    </source>
</evidence>
<protein>
    <recommendedName>
        <fullName evidence="3">Cell division protein ZapA</fullName>
    </recommendedName>
</protein>
<name>A0A238U8E5_9FLAO</name>
<evidence type="ECO:0000313" key="1">
    <source>
        <dbReference type="EMBL" id="SNR15315.1"/>
    </source>
</evidence>
<evidence type="ECO:0008006" key="3">
    <source>
        <dbReference type="Google" id="ProtNLM"/>
    </source>
</evidence>
<gene>
    <name evidence="1" type="ORF">TJEJU_1587</name>
</gene>
<dbReference type="OrthoDB" id="1495773at2"/>
<sequence length="96" mass="10850">MNKIKVNVVIAGRTYPLIVNSTEEEQGMRKAAKNINDLILSFEQNYAVADKQDVLAMCALQFASKFEINTIKALHESQEITKKVSELTKLLETHLK</sequence>
<dbReference type="SUPFAM" id="SSF102829">
    <property type="entry name" value="Cell division protein ZapA-like"/>
    <property type="match status" value="1"/>
</dbReference>
<dbReference type="EMBL" id="LT899436">
    <property type="protein sequence ID" value="SNR15315.1"/>
    <property type="molecule type" value="Genomic_DNA"/>
</dbReference>
<accession>A0A238U8E5</accession>
<proteinExistence type="predicted"/>